<reference evidence="1" key="1">
    <citation type="journal article" date="2019" name="bioRxiv">
        <title>The Genome of the Zebra Mussel, Dreissena polymorpha: A Resource for Invasive Species Research.</title>
        <authorList>
            <person name="McCartney M.A."/>
            <person name="Auch B."/>
            <person name="Kono T."/>
            <person name="Mallez S."/>
            <person name="Zhang Y."/>
            <person name="Obille A."/>
            <person name="Becker A."/>
            <person name="Abrahante J.E."/>
            <person name="Garbe J."/>
            <person name="Badalamenti J.P."/>
            <person name="Herman A."/>
            <person name="Mangelson H."/>
            <person name="Liachko I."/>
            <person name="Sullivan S."/>
            <person name="Sone E.D."/>
            <person name="Koren S."/>
            <person name="Silverstein K.A.T."/>
            <person name="Beckman K.B."/>
            <person name="Gohl D.M."/>
        </authorList>
    </citation>
    <scope>NUCLEOTIDE SEQUENCE</scope>
    <source>
        <strain evidence="1">Duluth1</strain>
        <tissue evidence="1">Whole animal</tissue>
    </source>
</reference>
<organism evidence="1 2">
    <name type="scientific">Dreissena polymorpha</name>
    <name type="common">Zebra mussel</name>
    <name type="synonym">Mytilus polymorpha</name>
    <dbReference type="NCBI Taxonomy" id="45954"/>
    <lineage>
        <taxon>Eukaryota</taxon>
        <taxon>Metazoa</taxon>
        <taxon>Spiralia</taxon>
        <taxon>Lophotrochozoa</taxon>
        <taxon>Mollusca</taxon>
        <taxon>Bivalvia</taxon>
        <taxon>Autobranchia</taxon>
        <taxon>Heteroconchia</taxon>
        <taxon>Euheterodonta</taxon>
        <taxon>Imparidentia</taxon>
        <taxon>Neoheterodontei</taxon>
        <taxon>Myida</taxon>
        <taxon>Dreissenoidea</taxon>
        <taxon>Dreissenidae</taxon>
        <taxon>Dreissena</taxon>
    </lineage>
</organism>
<reference evidence="1" key="2">
    <citation type="submission" date="2020-11" db="EMBL/GenBank/DDBJ databases">
        <authorList>
            <person name="McCartney M.A."/>
            <person name="Auch B."/>
            <person name="Kono T."/>
            <person name="Mallez S."/>
            <person name="Becker A."/>
            <person name="Gohl D.M."/>
            <person name="Silverstein K.A.T."/>
            <person name="Koren S."/>
            <person name="Bechman K.B."/>
            <person name="Herman A."/>
            <person name="Abrahante J.E."/>
            <person name="Garbe J."/>
        </authorList>
    </citation>
    <scope>NUCLEOTIDE SEQUENCE</scope>
    <source>
        <strain evidence="1">Duluth1</strain>
        <tissue evidence="1">Whole animal</tissue>
    </source>
</reference>
<name>A0A9D4N799_DREPO</name>
<evidence type="ECO:0000313" key="1">
    <source>
        <dbReference type="EMBL" id="KAH3889311.1"/>
    </source>
</evidence>
<sequence>MDFYRCTGLGTHVEHQFISPIITFGARTQDETTFSEKTTVYKHHWIKTILVDQTLVIIEPWRPGFNFWYWKHVLLIGGHNNAHMGFPPGTPAYPTPQDHADIEKSLSNDIANKCSSNSNFVPNLAGNLGGSAEAHSGPTHI</sequence>
<protein>
    <submittedName>
        <fullName evidence="1">Uncharacterized protein</fullName>
    </submittedName>
</protein>
<dbReference type="AlphaFoldDB" id="A0A9D4N799"/>
<dbReference type="Proteomes" id="UP000828390">
    <property type="component" value="Unassembled WGS sequence"/>
</dbReference>
<comment type="caution">
    <text evidence="1">The sequence shown here is derived from an EMBL/GenBank/DDBJ whole genome shotgun (WGS) entry which is preliminary data.</text>
</comment>
<gene>
    <name evidence="1" type="ORF">DPMN_013364</name>
</gene>
<keyword evidence="2" id="KW-1185">Reference proteome</keyword>
<evidence type="ECO:0000313" key="2">
    <source>
        <dbReference type="Proteomes" id="UP000828390"/>
    </source>
</evidence>
<accession>A0A9D4N799</accession>
<proteinExistence type="predicted"/>
<dbReference type="EMBL" id="JAIWYP010000001">
    <property type="protein sequence ID" value="KAH3889311.1"/>
    <property type="molecule type" value="Genomic_DNA"/>
</dbReference>